<dbReference type="Proteomes" id="UP000248555">
    <property type="component" value="Unassembled WGS sequence"/>
</dbReference>
<organism evidence="2 3">
    <name type="scientific">Paranoxybacillus vitaminiphilus</name>
    <dbReference type="NCBI Taxonomy" id="581036"/>
    <lineage>
        <taxon>Bacteria</taxon>
        <taxon>Bacillati</taxon>
        <taxon>Bacillota</taxon>
        <taxon>Bacilli</taxon>
        <taxon>Bacillales</taxon>
        <taxon>Anoxybacillaceae</taxon>
        <taxon>Paranoxybacillus</taxon>
    </lineage>
</organism>
<feature type="region of interest" description="Disordered" evidence="1">
    <location>
        <begin position="1"/>
        <end position="20"/>
    </location>
</feature>
<protein>
    <submittedName>
        <fullName evidence="2">Uncharacterized protein DUF3886</fullName>
    </submittedName>
</protein>
<dbReference type="EMBL" id="QLMH01000002">
    <property type="protein sequence ID" value="RAK22262.1"/>
    <property type="molecule type" value="Genomic_DNA"/>
</dbReference>
<evidence type="ECO:0000256" key="1">
    <source>
        <dbReference type="SAM" id="MobiDB-lite"/>
    </source>
</evidence>
<accession>A0A327YP12</accession>
<sequence length="80" mass="9904">MKKRRQPLSPEKEEKITLKDHLHSNLFEQLKAKKRELEAEEQRKKAEEAAKRREEQKRREKNKSFEELLNESDLDWRKFK</sequence>
<evidence type="ECO:0000313" key="2">
    <source>
        <dbReference type="EMBL" id="RAK22262.1"/>
    </source>
</evidence>
<comment type="caution">
    <text evidence="2">The sequence shown here is derived from an EMBL/GenBank/DDBJ whole genome shotgun (WGS) entry which is preliminary data.</text>
</comment>
<feature type="region of interest" description="Disordered" evidence="1">
    <location>
        <begin position="35"/>
        <end position="64"/>
    </location>
</feature>
<proteinExistence type="predicted"/>
<reference evidence="2 3" key="1">
    <citation type="submission" date="2018-06" db="EMBL/GenBank/DDBJ databases">
        <title>Genomic Encyclopedia of Type Strains, Phase III (KMG-III): the genomes of soil and plant-associated and newly described type strains.</title>
        <authorList>
            <person name="Whitman W."/>
        </authorList>
    </citation>
    <scope>NUCLEOTIDE SEQUENCE [LARGE SCALE GENOMIC DNA]</scope>
    <source>
        <strain evidence="2 3">CGMCC 1.8979</strain>
    </source>
</reference>
<evidence type="ECO:0000313" key="3">
    <source>
        <dbReference type="Proteomes" id="UP000248555"/>
    </source>
</evidence>
<dbReference type="AlphaFoldDB" id="A0A327YP12"/>
<dbReference type="RefSeq" id="WP_111644115.1">
    <property type="nucleotide sequence ID" value="NZ_QLMH01000002.1"/>
</dbReference>
<dbReference type="Pfam" id="PF13025">
    <property type="entry name" value="DUF3886"/>
    <property type="match status" value="1"/>
</dbReference>
<feature type="compositionally biased region" description="Basic and acidic residues" evidence="1">
    <location>
        <begin position="10"/>
        <end position="20"/>
    </location>
</feature>
<name>A0A327YP12_9BACL</name>
<gene>
    <name evidence="2" type="ORF">B0I26_102253</name>
</gene>
<keyword evidence="3" id="KW-1185">Reference proteome</keyword>
<dbReference type="InterPro" id="IPR024980">
    <property type="entry name" value="DUF3886"/>
</dbReference>